<dbReference type="EMBL" id="JAOYFB010000004">
    <property type="protein sequence ID" value="KAK4013729.1"/>
    <property type="molecule type" value="Genomic_DNA"/>
</dbReference>
<comment type="caution">
    <text evidence="2">The sequence shown here is derived from an EMBL/GenBank/DDBJ whole genome shotgun (WGS) entry which is preliminary data.</text>
</comment>
<keyword evidence="3" id="KW-1185">Reference proteome</keyword>
<name>A0ABQ9ZL97_9CRUS</name>
<accession>A0ABQ9ZL97</accession>
<protein>
    <submittedName>
        <fullName evidence="2">Uncharacterized protein</fullName>
    </submittedName>
</protein>
<evidence type="ECO:0000256" key="1">
    <source>
        <dbReference type="SAM" id="MobiDB-lite"/>
    </source>
</evidence>
<proteinExistence type="predicted"/>
<reference evidence="2 3" key="1">
    <citation type="journal article" date="2023" name="Nucleic Acids Res.">
        <title>The hologenome of Daphnia magna reveals possible DNA methylation and microbiome-mediated evolution of the host genome.</title>
        <authorList>
            <person name="Chaturvedi A."/>
            <person name="Li X."/>
            <person name="Dhandapani V."/>
            <person name="Marshall H."/>
            <person name="Kissane S."/>
            <person name="Cuenca-Cambronero M."/>
            <person name="Asole G."/>
            <person name="Calvet F."/>
            <person name="Ruiz-Romero M."/>
            <person name="Marangio P."/>
            <person name="Guigo R."/>
            <person name="Rago D."/>
            <person name="Mirbahai L."/>
            <person name="Eastwood N."/>
            <person name="Colbourne J.K."/>
            <person name="Zhou J."/>
            <person name="Mallon E."/>
            <person name="Orsini L."/>
        </authorList>
    </citation>
    <scope>NUCLEOTIDE SEQUENCE [LARGE SCALE GENOMIC DNA]</scope>
    <source>
        <strain evidence="2">LRV0_1</strain>
    </source>
</reference>
<evidence type="ECO:0000313" key="3">
    <source>
        <dbReference type="Proteomes" id="UP001234178"/>
    </source>
</evidence>
<dbReference type="Proteomes" id="UP001234178">
    <property type="component" value="Unassembled WGS sequence"/>
</dbReference>
<feature type="compositionally biased region" description="Acidic residues" evidence="1">
    <location>
        <begin position="72"/>
        <end position="83"/>
    </location>
</feature>
<gene>
    <name evidence="2" type="ORF">OUZ56_026281</name>
</gene>
<sequence length="262" mass="29033">MKAMVELREDEKDRLAMVQQRQITQCDASVRTRKPSVNLSPGAEEGARGKKPSGKKTLVVHVSQMMKFVVVSDEDSDSDEEVEKQEHADTDLDVESTDTDLDVKRADADLDDEELHGGCLSVEAGRNPEELSPRRKKWTGIDLFYIGGRKWDYAGKENVTIVLQCPGKRIGGIGLRQVLPAVEVIKIPRLCSATSDEWVLQASFRPMMPVKVTSVIDEEAAGMLSGLLAPEMLKYSNKIYNNATKSIEGTTSLSKIRENVLI</sequence>
<feature type="region of interest" description="Disordered" evidence="1">
    <location>
        <begin position="26"/>
        <end position="55"/>
    </location>
</feature>
<organism evidence="2 3">
    <name type="scientific">Daphnia magna</name>
    <dbReference type="NCBI Taxonomy" id="35525"/>
    <lineage>
        <taxon>Eukaryota</taxon>
        <taxon>Metazoa</taxon>
        <taxon>Ecdysozoa</taxon>
        <taxon>Arthropoda</taxon>
        <taxon>Crustacea</taxon>
        <taxon>Branchiopoda</taxon>
        <taxon>Diplostraca</taxon>
        <taxon>Cladocera</taxon>
        <taxon>Anomopoda</taxon>
        <taxon>Daphniidae</taxon>
        <taxon>Daphnia</taxon>
    </lineage>
</organism>
<feature type="region of interest" description="Disordered" evidence="1">
    <location>
        <begin position="72"/>
        <end position="99"/>
    </location>
</feature>
<evidence type="ECO:0000313" key="2">
    <source>
        <dbReference type="EMBL" id="KAK4013729.1"/>
    </source>
</evidence>